<reference evidence="2" key="1">
    <citation type="submission" date="2019-03" db="EMBL/GenBank/DDBJ databases">
        <title>Long read genome sequence of the mycoparasitic Pythium oligandrum ATCC 38472 isolated from sugarbeet rhizosphere.</title>
        <authorList>
            <person name="Gaulin E."/>
        </authorList>
    </citation>
    <scope>NUCLEOTIDE SEQUENCE</scope>
    <source>
        <strain evidence="2">ATCC 38472_TT</strain>
    </source>
</reference>
<keyword evidence="3" id="KW-1185">Reference proteome</keyword>
<organism evidence="2 3">
    <name type="scientific">Pythium oligandrum</name>
    <name type="common">Mycoparasitic fungus</name>
    <dbReference type="NCBI Taxonomy" id="41045"/>
    <lineage>
        <taxon>Eukaryota</taxon>
        <taxon>Sar</taxon>
        <taxon>Stramenopiles</taxon>
        <taxon>Oomycota</taxon>
        <taxon>Peronosporomycetes</taxon>
        <taxon>Pythiales</taxon>
        <taxon>Pythiaceae</taxon>
        <taxon>Pythium</taxon>
    </lineage>
</organism>
<proteinExistence type="predicted"/>
<evidence type="ECO:0000313" key="2">
    <source>
        <dbReference type="EMBL" id="TMW59058.1"/>
    </source>
</evidence>
<dbReference type="OrthoDB" id="108935at2759"/>
<name>A0A8K1C9T3_PYTOL</name>
<feature type="signal peptide" evidence="1">
    <location>
        <begin position="1"/>
        <end position="20"/>
    </location>
</feature>
<protein>
    <recommendedName>
        <fullName evidence="4">Secreted protein</fullName>
    </recommendedName>
</protein>
<evidence type="ECO:0000256" key="1">
    <source>
        <dbReference type="SAM" id="SignalP"/>
    </source>
</evidence>
<comment type="caution">
    <text evidence="2">The sequence shown here is derived from an EMBL/GenBank/DDBJ whole genome shotgun (WGS) entry which is preliminary data.</text>
</comment>
<sequence>MASCHVLLASILLLIGTIVAQSTPEASGNGFIRVTLADIGVYDVALAESLASSTLQSVFPSTSVKAVDLREAATVMSMTSSSPVTSVELLYLIGSFSSTTSTTALAPLAVDLPALQSQVSDAFVAAQLAVGQATLSIPQTTEVLSLGPFAALELVQPPADAAFLRVDMVYRNLLSPSNVTQSLLYHTRRGIARFLSLASLTQVTACGPPDTLASSVLLVQQCFYVGLPISVSPSMDERERLGNLLLYGDPSRPVTQDDALGTTRPAMFLDFVVIPSTPLVDPMVVLTLPYIFSSLSFESFPVGNPPLPPAPSPLPSSSVIPATSPADLLARMRKKHRFVFSDVLSPVDSTATPPTCPSDAFCTYVTWNNTVDTPFWVESIESVERLAWSLFPDTSFGIAASIEAAVSSPSRLSSPIVGIGDAATPPWTFSARSGSLQRLDFAVTLRSLVDNATRLTVDVSTDIRSPNEAASTVTSIARRVTKDKQAPSEPIYTTSSNLQVAYDAHLRSANEIALILEVRPSGITQKDTSQPCAHCQNVYEWCQQHTACALVAACVLRDGLEAAQIPATLLQSTLVQDVVDVSPIFRRCLPAETTVDIDALLLFTSAVRCQLQRLCVFRAPQDYGLVGIDDRVLLWELSDGVLMLQPHASSSITRLPSAALNEPPIAVSVRLPLSTSSSSQTLCEFSLYAETTTTELEDVFARQCRLGNYMGRVSVRRPSDTQVEFRFRYLVGPLPTLSTTQTDFESVVTALPTLRLRLEMRDFATALPVLPPSPPEDICASKCRRLALDTCLRDLACVAYTDCITRFTPDGSTVNTGDAIMNFFGRNNIGDSLSLASAIQSCNPQENVNDPAWRALVSASACYAKNACPLSLNLLFPDALTTATWRLSPSSAQQRLIYQQPSTDTPIPAQIPLQLVFQGAVLGASSCAFSDPLAFQDALRRLLQYDDVVVRLEDDSLTPSGLKITQWTIEYTHWLGLLPRFIDDALAPTWTLVAMPSATPADAVLEMTGTMTKATSTQNETLTTYVALD</sequence>
<gene>
    <name evidence="2" type="ORF">Poli38472_007203</name>
</gene>
<feature type="chain" id="PRO_5035480837" description="Secreted protein" evidence="1">
    <location>
        <begin position="21"/>
        <end position="1029"/>
    </location>
</feature>
<dbReference type="EMBL" id="SPLM01000110">
    <property type="protein sequence ID" value="TMW59058.1"/>
    <property type="molecule type" value="Genomic_DNA"/>
</dbReference>
<accession>A0A8K1C9T3</accession>
<evidence type="ECO:0008006" key="4">
    <source>
        <dbReference type="Google" id="ProtNLM"/>
    </source>
</evidence>
<dbReference type="Proteomes" id="UP000794436">
    <property type="component" value="Unassembled WGS sequence"/>
</dbReference>
<dbReference type="AlphaFoldDB" id="A0A8K1C9T3"/>
<evidence type="ECO:0000313" key="3">
    <source>
        <dbReference type="Proteomes" id="UP000794436"/>
    </source>
</evidence>
<keyword evidence="1" id="KW-0732">Signal</keyword>